<evidence type="ECO:0000256" key="1">
    <source>
        <dbReference type="SAM" id="MobiDB-lite"/>
    </source>
</evidence>
<evidence type="ECO:0000313" key="2">
    <source>
        <dbReference type="EMBL" id="SDM72072.1"/>
    </source>
</evidence>
<dbReference type="AlphaFoldDB" id="A0A1G9VIM7"/>
<feature type="region of interest" description="Disordered" evidence="1">
    <location>
        <begin position="105"/>
        <end position="144"/>
    </location>
</feature>
<gene>
    <name evidence="2" type="ORF">SAMN05421869_15340</name>
</gene>
<dbReference type="EMBL" id="FNDJ01000053">
    <property type="protein sequence ID" value="SDM72072.1"/>
    <property type="molecule type" value="Genomic_DNA"/>
</dbReference>
<name>A0A1G9VIM7_9ACTN</name>
<keyword evidence="3" id="KW-1185">Reference proteome</keyword>
<dbReference type="Proteomes" id="UP000199202">
    <property type="component" value="Unassembled WGS sequence"/>
</dbReference>
<evidence type="ECO:0000313" key="3">
    <source>
        <dbReference type="Proteomes" id="UP000199202"/>
    </source>
</evidence>
<reference evidence="2 3" key="1">
    <citation type="submission" date="2016-10" db="EMBL/GenBank/DDBJ databases">
        <authorList>
            <person name="de Groot N.N."/>
        </authorList>
    </citation>
    <scope>NUCLEOTIDE SEQUENCE [LARGE SCALE GENOMIC DNA]</scope>
    <source>
        <strain evidence="2 3">CGMCC 4.6533</strain>
    </source>
</reference>
<sequence>MVTAVETRSGADPDRASFTIALEAARVTVITATDIVMPVTGGKGGSIGHIATAVLADLPPPRRARFSARIVKASVSRYGTWNRRADDNRPATSTDIASVEVAIQQPKPPADPPKKPQPASPVQRHRQSRPTDQAKGATPTQSRWQKAQAILQQTPERPRRAQDIAAALGITGKQSLHSFYVQMSAWARRGRLTKTAPGIYRIAHSTALDTAP</sequence>
<accession>A0A1G9VIM7</accession>
<organism evidence="2 3">
    <name type="scientific">Nonomuraea jiangxiensis</name>
    <dbReference type="NCBI Taxonomy" id="633440"/>
    <lineage>
        <taxon>Bacteria</taxon>
        <taxon>Bacillati</taxon>
        <taxon>Actinomycetota</taxon>
        <taxon>Actinomycetes</taxon>
        <taxon>Streptosporangiales</taxon>
        <taxon>Streptosporangiaceae</taxon>
        <taxon>Nonomuraea</taxon>
    </lineage>
</organism>
<feature type="compositionally biased region" description="Pro residues" evidence="1">
    <location>
        <begin position="106"/>
        <end position="119"/>
    </location>
</feature>
<protein>
    <submittedName>
        <fullName evidence="2">Uncharacterized protein</fullName>
    </submittedName>
</protein>
<proteinExistence type="predicted"/>